<dbReference type="EMBL" id="JAHRIQ010029702">
    <property type="protein sequence ID" value="MEQ2231014.1"/>
    <property type="molecule type" value="Genomic_DNA"/>
</dbReference>
<dbReference type="Proteomes" id="UP001482620">
    <property type="component" value="Unassembled WGS sequence"/>
</dbReference>
<keyword evidence="2" id="KW-1185">Reference proteome</keyword>
<accession>A0ABV0TEV2</accession>
<organism evidence="1 2">
    <name type="scientific">Ilyodon furcidens</name>
    <name type="common">goldbreast splitfin</name>
    <dbReference type="NCBI Taxonomy" id="33524"/>
    <lineage>
        <taxon>Eukaryota</taxon>
        <taxon>Metazoa</taxon>
        <taxon>Chordata</taxon>
        <taxon>Craniata</taxon>
        <taxon>Vertebrata</taxon>
        <taxon>Euteleostomi</taxon>
        <taxon>Actinopterygii</taxon>
        <taxon>Neopterygii</taxon>
        <taxon>Teleostei</taxon>
        <taxon>Neoteleostei</taxon>
        <taxon>Acanthomorphata</taxon>
        <taxon>Ovalentaria</taxon>
        <taxon>Atherinomorphae</taxon>
        <taxon>Cyprinodontiformes</taxon>
        <taxon>Goodeidae</taxon>
        <taxon>Ilyodon</taxon>
    </lineage>
</organism>
<proteinExistence type="predicted"/>
<name>A0ABV0TEV2_9TELE</name>
<comment type="caution">
    <text evidence="1">The sequence shown here is derived from an EMBL/GenBank/DDBJ whole genome shotgun (WGS) entry which is preliminary data.</text>
</comment>
<evidence type="ECO:0000313" key="1">
    <source>
        <dbReference type="EMBL" id="MEQ2231014.1"/>
    </source>
</evidence>
<reference evidence="1 2" key="1">
    <citation type="submission" date="2021-06" db="EMBL/GenBank/DDBJ databases">
        <authorList>
            <person name="Palmer J.M."/>
        </authorList>
    </citation>
    <scope>NUCLEOTIDE SEQUENCE [LARGE SCALE GENOMIC DNA]</scope>
    <source>
        <strain evidence="2">if_2019</strain>
        <tissue evidence="1">Muscle</tissue>
    </source>
</reference>
<protein>
    <submittedName>
        <fullName evidence="1">Uncharacterized protein</fullName>
    </submittedName>
</protein>
<gene>
    <name evidence="1" type="ORF">ILYODFUR_035061</name>
</gene>
<evidence type="ECO:0000313" key="2">
    <source>
        <dbReference type="Proteomes" id="UP001482620"/>
    </source>
</evidence>
<sequence length="130" mass="14465">MTVVCSSPVCHEPAFTQVSVPAFYRLDSSSDHVLDFTRLFFSPTTQITSWKHQTIAHLPVYPPIPLALKHCHSEAHTKRDSVLRTSLPLFLPNSASVGELTTSSKPSSTAYSELTSLMSCTIYYLHPNKQ</sequence>